<evidence type="ECO:0000313" key="4">
    <source>
        <dbReference type="Proteomes" id="UP000199087"/>
    </source>
</evidence>
<dbReference type="PANTHER" id="PTHR40446:SF2">
    <property type="entry name" value="N-ACETYLGLUCOSAMINE-1-PHOSPHODIESTER ALPHA-N-ACETYLGLUCOSAMINIDASE"/>
    <property type="match status" value="1"/>
</dbReference>
<reference evidence="4" key="1">
    <citation type="submission" date="2015-05" db="EMBL/GenBank/DDBJ databases">
        <authorList>
            <person name="Urmite Genomes"/>
        </authorList>
    </citation>
    <scope>NUCLEOTIDE SEQUENCE [LARGE SCALE GENOMIC DNA]</scope>
    <source>
        <strain evidence="4">LF1</strain>
    </source>
</reference>
<organism evidence="3 4">
    <name type="scientific">Neobacillus massiliamazoniensis</name>
    <dbReference type="NCBI Taxonomy" id="1499688"/>
    <lineage>
        <taxon>Bacteria</taxon>
        <taxon>Bacillati</taxon>
        <taxon>Bacillota</taxon>
        <taxon>Bacilli</taxon>
        <taxon>Bacillales</taxon>
        <taxon>Bacillaceae</taxon>
        <taxon>Neobacillus</taxon>
    </lineage>
</organism>
<evidence type="ECO:0000259" key="2">
    <source>
        <dbReference type="Pfam" id="PF09992"/>
    </source>
</evidence>
<dbReference type="OrthoDB" id="9816453at2"/>
<feature type="transmembrane region" description="Helical" evidence="1">
    <location>
        <begin position="7"/>
        <end position="26"/>
    </location>
</feature>
<dbReference type="Proteomes" id="UP000199087">
    <property type="component" value="Unassembled WGS sequence"/>
</dbReference>
<feature type="domain" description="Phosphodiester glycosidase" evidence="2">
    <location>
        <begin position="142"/>
        <end position="321"/>
    </location>
</feature>
<keyword evidence="1" id="KW-1133">Transmembrane helix</keyword>
<name>A0A0U1NSL8_9BACI</name>
<proteinExistence type="predicted"/>
<evidence type="ECO:0000313" key="3">
    <source>
        <dbReference type="EMBL" id="CRK81060.1"/>
    </source>
</evidence>
<dbReference type="EMBL" id="CVRB01000001">
    <property type="protein sequence ID" value="CRK81060.1"/>
    <property type="molecule type" value="Genomic_DNA"/>
</dbReference>
<accession>A0A0U1NSL8</accession>
<dbReference type="PANTHER" id="PTHR40446">
    <property type="entry name" value="N-ACETYLGLUCOSAMINE-1-PHOSPHODIESTER ALPHA-N-ACETYLGLUCOSAMINIDASE"/>
    <property type="match status" value="1"/>
</dbReference>
<dbReference type="AlphaFoldDB" id="A0A0U1NSL8"/>
<keyword evidence="1" id="KW-0812">Transmembrane</keyword>
<evidence type="ECO:0000256" key="1">
    <source>
        <dbReference type="SAM" id="Phobius"/>
    </source>
</evidence>
<dbReference type="InterPro" id="IPR018711">
    <property type="entry name" value="NAGPA"/>
</dbReference>
<keyword evidence="4" id="KW-1185">Reference proteome</keyword>
<protein>
    <submittedName>
        <fullName evidence="3">Glycosyl hydrolase phage SPbeta</fullName>
    </submittedName>
</protein>
<dbReference type="STRING" id="1499688.BN000_00955"/>
<keyword evidence="3" id="KW-0378">Hydrolase</keyword>
<keyword evidence="1" id="KW-0472">Membrane</keyword>
<sequence>MKLLKGFLYLILTFLYVWVSSVILVFHGPFPSLKSYVIGMISTSMHSQYLEPLSLWTVSLDKYKPSLMGDLKTNTKKDEENSKKVRNQYEKITDPTIKIEDYQAKTFSAKIMLISDPKRVHVAATKYQGDVGQTVSEMVSDNHAVAGINGGGFSDTGYRGTGGIPLGTTIHNGQFLTTSGGSNPMVGFTREGLLLVGNYTDQELKDLKVTEALSFGPALVKDGEGVVKGDGGWGYAPRTAIGQKEDGTVIMIVTDGRGVHGLNNVGASIRDLMNLMLKYGAVNAANLDGGSSTTMVKDGLLVNEPSDVLGERKIATSFVVMPE</sequence>
<dbReference type="Pfam" id="PF09992">
    <property type="entry name" value="NAGPA"/>
    <property type="match status" value="1"/>
</dbReference>
<dbReference type="GO" id="GO:0016787">
    <property type="term" value="F:hydrolase activity"/>
    <property type="evidence" value="ECO:0007669"/>
    <property type="project" value="UniProtKB-KW"/>
</dbReference>
<gene>
    <name evidence="3" type="primary">yomE</name>
    <name evidence="3" type="ORF">BN000_00955</name>
</gene>
<dbReference type="RefSeq" id="WP_090631549.1">
    <property type="nucleotide sequence ID" value="NZ_CVRB01000001.1"/>
</dbReference>